<evidence type="ECO:0000256" key="1">
    <source>
        <dbReference type="SAM" id="MobiDB-lite"/>
    </source>
</evidence>
<feature type="compositionally biased region" description="Acidic residues" evidence="1">
    <location>
        <begin position="1"/>
        <end position="15"/>
    </location>
</feature>
<feature type="region of interest" description="Disordered" evidence="1">
    <location>
        <begin position="1"/>
        <end position="22"/>
    </location>
</feature>
<evidence type="ECO:0000313" key="2">
    <source>
        <dbReference type="EMBL" id="GFC85463.1"/>
    </source>
</evidence>
<protein>
    <submittedName>
        <fullName evidence="2">Uncharacterized protein</fullName>
    </submittedName>
</protein>
<feature type="non-terminal residue" evidence="2">
    <location>
        <position position="1"/>
    </location>
</feature>
<reference evidence="2" key="1">
    <citation type="journal article" date="2019" name="Sci. Rep.">
        <title>Draft genome of Tanacetum cinerariifolium, the natural source of mosquito coil.</title>
        <authorList>
            <person name="Yamashiro T."/>
            <person name="Shiraishi A."/>
            <person name="Satake H."/>
            <person name="Nakayama K."/>
        </authorList>
    </citation>
    <scope>NUCLEOTIDE SEQUENCE</scope>
</reference>
<accession>A0A699RI70</accession>
<comment type="caution">
    <text evidence="2">The sequence shown here is derived from an EMBL/GenBank/DDBJ whole genome shotgun (WGS) entry which is preliminary data.</text>
</comment>
<dbReference type="AlphaFoldDB" id="A0A699RI70"/>
<dbReference type="EMBL" id="BKCJ011100083">
    <property type="protein sequence ID" value="GFC85463.1"/>
    <property type="molecule type" value="Genomic_DNA"/>
</dbReference>
<sequence length="78" mass="8989">IQIDHDDEDGGDDEDDLKHVPSSKIYHVSSEIDSEDDRCISILIRKNLITREIPTIPFLDSNSDEEEIKETYETIVDK</sequence>
<proteinExistence type="predicted"/>
<name>A0A699RI70_TANCI</name>
<gene>
    <name evidence="2" type="ORF">Tci_857433</name>
</gene>
<organism evidence="2">
    <name type="scientific">Tanacetum cinerariifolium</name>
    <name type="common">Dalmatian daisy</name>
    <name type="synonym">Chrysanthemum cinerariifolium</name>
    <dbReference type="NCBI Taxonomy" id="118510"/>
    <lineage>
        <taxon>Eukaryota</taxon>
        <taxon>Viridiplantae</taxon>
        <taxon>Streptophyta</taxon>
        <taxon>Embryophyta</taxon>
        <taxon>Tracheophyta</taxon>
        <taxon>Spermatophyta</taxon>
        <taxon>Magnoliopsida</taxon>
        <taxon>eudicotyledons</taxon>
        <taxon>Gunneridae</taxon>
        <taxon>Pentapetalae</taxon>
        <taxon>asterids</taxon>
        <taxon>campanulids</taxon>
        <taxon>Asterales</taxon>
        <taxon>Asteraceae</taxon>
        <taxon>Asteroideae</taxon>
        <taxon>Anthemideae</taxon>
        <taxon>Anthemidinae</taxon>
        <taxon>Tanacetum</taxon>
    </lineage>
</organism>